<evidence type="ECO:0000259" key="5">
    <source>
        <dbReference type="PROSITE" id="PS50871"/>
    </source>
</evidence>
<feature type="compositionally biased region" description="Gly residues" evidence="4">
    <location>
        <begin position="213"/>
        <end position="223"/>
    </location>
</feature>
<gene>
    <name evidence="6" type="primary">C1QTNF7</name>
</gene>
<reference evidence="6" key="1">
    <citation type="submission" date="2025-08" db="UniProtKB">
        <authorList>
            <consortium name="Ensembl"/>
        </authorList>
    </citation>
    <scope>IDENTIFICATION</scope>
</reference>
<dbReference type="PANTHER" id="PTHR15427:SF24">
    <property type="entry name" value="COMPLEMENT C1Q TUMOR NECROSIS FACTOR-RELATED PROTEIN 7"/>
    <property type="match status" value="1"/>
</dbReference>
<dbReference type="InterPro" id="IPR008983">
    <property type="entry name" value="Tumour_necrosis_fac-like_dom"/>
</dbReference>
<feature type="compositionally biased region" description="Low complexity" evidence="4">
    <location>
        <begin position="202"/>
        <end position="212"/>
    </location>
</feature>
<keyword evidence="2" id="KW-0964">Secreted</keyword>
<dbReference type="OMA" id="ACEVRMW"/>
<proteinExistence type="predicted"/>
<evidence type="ECO:0000313" key="7">
    <source>
        <dbReference type="Proteomes" id="UP000694546"/>
    </source>
</evidence>
<feature type="compositionally biased region" description="Basic and acidic residues" evidence="4">
    <location>
        <begin position="148"/>
        <end position="166"/>
    </location>
</feature>
<dbReference type="SUPFAM" id="SSF49842">
    <property type="entry name" value="TNF-like"/>
    <property type="match status" value="1"/>
</dbReference>
<feature type="compositionally biased region" description="Gly residues" evidence="4">
    <location>
        <begin position="186"/>
        <end position="201"/>
    </location>
</feature>
<reference evidence="6" key="2">
    <citation type="submission" date="2025-09" db="UniProtKB">
        <authorList>
            <consortium name="Ensembl"/>
        </authorList>
    </citation>
    <scope>IDENTIFICATION</scope>
</reference>
<dbReference type="PANTHER" id="PTHR15427">
    <property type="entry name" value="EMILIN ELASTIN MICROFIBRIL INTERFACE-LOCATED PROTEIN ELASTIN MICROFIBRIL INTERFACER"/>
    <property type="match status" value="1"/>
</dbReference>
<dbReference type="Ensembl" id="ENSGMOT00000070818.1">
    <property type="protein sequence ID" value="ENSGMOP00000047941.1"/>
    <property type="gene ID" value="ENSGMOG00000025835.1"/>
</dbReference>
<feature type="domain" description="C1q" evidence="5">
    <location>
        <begin position="228"/>
        <end position="364"/>
    </location>
</feature>
<dbReference type="Gene3D" id="2.60.120.40">
    <property type="match status" value="1"/>
</dbReference>
<dbReference type="InterPro" id="IPR050392">
    <property type="entry name" value="Collagen/C1q_domain"/>
</dbReference>
<accession>A0A8C5BJE1</accession>
<dbReference type="PROSITE" id="PS50871">
    <property type="entry name" value="C1Q"/>
    <property type="match status" value="1"/>
</dbReference>
<dbReference type="AlphaFoldDB" id="A0A8C5BJE1"/>
<dbReference type="Pfam" id="PF00386">
    <property type="entry name" value="C1q"/>
    <property type="match status" value="1"/>
</dbReference>
<protein>
    <submittedName>
        <fullName evidence="6">C1q and TNF related 7</fullName>
    </submittedName>
</protein>
<keyword evidence="7" id="KW-1185">Reference proteome</keyword>
<feature type="compositionally biased region" description="Low complexity" evidence="4">
    <location>
        <begin position="137"/>
        <end position="146"/>
    </location>
</feature>
<organism evidence="6 7">
    <name type="scientific">Gadus morhua</name>
    <name type="common">Atlantic cod</name>
    <dbReference type="NCBI Taxonomy" id="8049"/>
    <lineage>
        <taxon>Eukaryota</taxon>
        <taxon>Metazoa</taxon>
        <taxon>Chordata</taxon>
        <taxon>Craniata</taxon>
        <taxon>Vertebrata</taxon>
        <taxon>Euteleostomi</taxon>
        <taxon>Actinopterygii</taxon>
        <taxon>Neopterygii</taxon>
        <taxon>Teleostei</taxon>
        <taxon>Neoteleostei</taxon>
        <taxon>Acanthomorphata</taxon>
        <taxon>Zeiogadaria</taxon>
        <taxon>Gadariae</taxon>
        <taxon>Gadiformes</taxon>
        <taxon>Gadoidei</taxon>
        <taxon>Gadidae</taxon>
        <taxon>Gadus</taxon>
    </lineage>
</organism>
<dbReference type="GeneTree" id="ENSGT00940000159588"/>
<name>A0A8C5BJE1_GADMO</name>
<evidence type="ECO:0000256" key="1">
    <source>
        <dbReference type="ARBA" id="ARBA00004498"/>
    </source>
</evidence>
<dbReference type="SMART" id="SM00110">
    <property type="entry name" value="C1Q"/>
    <property type="match status" value="1"/>
</dbReference>
<feature type="region of interest" description="Disordered" evidence="4">
    <location>
        <begin position="107"/>
        <end position="223"/>
    </location>
</feature>
<evidence type="ECO:0000313" key="6">
    <source>
        <dbReference type="Ensembl" id="ENSGMOP00000047941.1"/>
    </source>
</evidence>
<evidence type="ECO:0000256" key="4">
    <source>
        <dbReference type="SAM" id="MobiDB-lite"/>
    </source>
</evidence>
<feature type="compositionally biased region" description="Pro residues" evidence="4">
    <location>
        <begin position="122"/>
        <end position="136"/>
    </location>
</feature>
<sequence>MSGLRNALQHLGADGAVSSGPGLWTAPEPPGPQQPPGARSPDPHLGPGHLTPTDALSRGGGGGAQAAGHHDDGAPPPQQEAHLRPVPSRMWAVLRVVYLLHAVLGQRGRPPGAPPRLVCSAPGPPGAPGHPAPSGPQGPQGPVGAPGRDGRDGRRGERGEKGDAASRGRVGPTGRQGEWGERGPAGKRGPGGEGGAGGPSGFPGANGALGARGARGGRGAAGRCRCGGPGPRAAFSAGITTSYPPEDTPILFNKVLFNDGGHYDPATGKFLCAAAGVFFFSYHITLANKHLAIGLVLNGEYRVKTFDANTGNHDVASGSTAVALRPGDQVWLQIFFLDQNGLFSDPSWADSVFSGFLLYADSASLDALVEDRA</sequence>
<feature type="region of interest" description="Disordered" evidence="4">
    <location>
        <begin position="1"/>
        <end position="82"/>
    </location>
</feature>
<keyword evidence="3" id="KW-0272">Extracellular matrix</keyword>
<dbReference type="Proteomes" id="UP000694546">
    <property type="component" value="Chromosome 12"/>
</dbReference>
<dbReference type="PRINTS" id="PR00007">
    <property type="entry name" value="COMPLEMNTC1Q"/>
</dbReference>
<dbReference type="InterPro" id="IPR001073">
    <property type="entry name" value="C1q_dom"/>
</dbReference>
<evidence type="ECO:0000256" key="3">
    <source>
        <dbReference type="ARBA" id="ARBA00022530"/>
    </source>
</evidence>
<comment type="subcellular location">
    <subcellularLocation>
        <location evidence="1">Secreted</location>
        <location evidence="1">Extracellular space</location>
        <location evidence="1">Extracellular matrix</location>
    </subcellularLocation>
</comment>
<dbReference type="GO" id="GO:0005581">
    <property type="term" value="C:collagen trimer"/>
    <property type="evidence" value="ECO:0007669"/>
    <property type="project" value="UniProtKB-KW"/>
</dbReference>
<evidence type="ECO:0000256" key="2">
    <source>
        <dbReference type="ARBA" id="ARBA00022525"/>
    </source>
</evidence>